<evidence type="ECO:0000313" key="2">
    <source>
        <dbReference type="Proteomes" id="UP000565576"/>
    </source>
</evidence>
<organism evidence="1 2">
    <name type="scientific">Rhizobium lusitanum</name>
    <dbReference type="NCBI Taxonomy" id="293958"/>
    <lineage>
        <taxon>Bacteria</taxon>
        <taxon>Pseudomonadati</taxon>
        <taxon>Pseudomonadota</taxon>
        <taxon>Alphaproteobacteria</taxon>
        <taxon>Hyphomicrobiales</taxon>
        <taxon>Rhizobiaceae</taxon>
        <taxon>Rhizobium/Agrobacterium group</taxon>
        <taxon>Rhizobium</taxon>
    </lineage>
</organism>
<dbReference type="Gene3D" id="3.40.50.300">
    <property type="entry name" value="P-loop containing nucleotide triphosphate hydrolases"/>
    <property type="match status" value="2"/>
</dbReference>
<dbReference type="GO" id="GO:0005524">
    <property type="term" value="F:ATP binding"/>
    <property type="evidence" value="ECO:0007669"/>
    <property type="project" value="UniProtKB-KW"/>
</dbReference>
<gene>
    <name evidence="1" type="ORF">GGD46_005870</name>
</gene>
<proteinExistence type="predicted"/>
<dbReference type="Proteomes" id="UP000565576">
    <property type="component" value="Unassembled WGS sequence"/>
</dbReference>
<dbReference type="GO" id="GO:0016787">
    <property type="term" value="F:hydrolase activity"/>
    <property type="evidence" value="ECO:0007669"/>
    <property type="project" value="UniProtKB-KW"/>
</dbReference>
<dbReference type="AlphaFoldDB" id="A0A7X0IZ20"/>
<dbReference type="SUPFAM" id="SSF52540">
    <property type="entry name" value="P-loop containing nucleoside triphosphate hydrolases"/>
    <property type="match status" value="1"/>
</dbReference>
<reference evidence="1 2" key="1">
    <citation type="submission" date="2020-08" db="EMBL/GenBank/DDBJ databases">
        <title>Genomic Encyclopedia of Type Strains, Phase IV (KMG-V): Genome sequencing to study the core and pangenomes of soil and plant-associated prokaryotes.</title>
        <authorList>
            <person name="Whitman W."/>
        </authorList>
    </citation>
    <scope>NUCLEOTIDE SEQUENCE [LARGE SCALE GENOMIC DNA]</scope>
    <source>
        <strain evidence="1 2">SEMIA 4060</strain>
    </source>
</reference>
<dbReference type="InterPro" id="IPR027417">
    <property type="entry name" value="P-loop_NTPase"/>
</dbReference>
<evidence type="ECO:0000313" key="1">
    <source>
        <dbReference type="EMBL" id="MBB6488552.1"/>
    </source>
</evidence>
<dbReference type="PANTHER" id="PTHR11070">
    <property type="entry name" value="UVRD / RECB / PCRA DNA HELICASE FAMILY MEMBER"/>
    <property type="match status" value="1"/>
</dbReference>
<dbReference type="InterPro" id="IPR000212">
    <property type="entry name" value="DNA_helicase_UvrD/REP"/>
</dbReference>
<dbReference type="GO" id="GO:0003677">
    <property type="term" value="F:DNA binding"/>
    <property type="evidence" value="ECO:0007669"/>
    <property type="project" value="InterPro"/>
</dbReference>
<dbReference type="Pfam" id="PF13245">
    <property type="entry name" value="AAA_19"/>
    <property type="match status" value="1"/>
</dbReference>
<name>A0A7X0IZ20_9HYPH</name>
<evidence type="ECO:0008006" key="3">
    <source>
        <dbReference type="Google" id="ProtNLM"/>
    </source>
</evidence>
<protein>
    <recommendedName>
        <fullName evidence="3">DNA helicase</fullName>
    </recommendedName>
</protein>
<accession>A0A7X0IZ20</accession>
<dbReference type="EMBL" id="JACHBG010000024">
    <property type="protein sequence ID" value="MBB6488552.1"/>
    <property type="molecule type" value="Genomic_DNA"/>
</dbReference>
<sequence length="403" mass="45523">MRAGDFLGEDENQLSEIYSGCDRQMMGPNKLVIAAAGSGKTTYLVRQALAVEQKRVLITTYTESNEKEIRRKFFEINGSVPGNVHIQTWFSLLIEHGIKPFQGKLFDWDVAGMLLVSQRSGLRGRDRQGRPMYWGEEDFRRCYFDRRNRVYSDKLSRLMIRCNEASDGAVIERLSRIYHFIFVDEVQDLAGHDLDILAALFQSPVNVVMVGDPRQVTYVTHLEARLKKYRDGGIADFIRAELPRKVTCDIDVTSLMTSHRNSTAICELSSKLYPKLAAATACKCVDCRQPVPGDAGLHIVRRNDLPRYLKTGRPVQLRWSSAVKVASVELPSLTFGRSKGLGFDRVIIYPTNEMMDWLKSAQSALKAETRAKLYVALTRARHTVAVVHDLADGEVVPGFTLFQ</sequence>
<dbReference type="RefSeq" id="WP_245305019.1">
    <property type="nucleotide sequence ID" value="NZ_JACHBG010000024.1"/>
</dbReference>
<dbReference type="GO" id="GO:0003678">
    <property type="term" value="F:DNA helicase activity"/>
    <property type="evidence" value="ECO:0007669"/>
    <property type="project" value="InterPro"/>
</dbReference>
<comment type="caution">
    <text evidence="1">The sequence shown here is derived from an EMBL/GenBank/DDBJ whole genome shotgun (WGS) entry which is preliminary data.</text>
</comment>